<keyword evidence="6" id="KW-0560">Oxidoreductase</keyword>
<evidence type="ECO:0000256" key="4">
    <source>
        <dbReference type="ARBA" id="ARBA00022643"/>
    </source>
</evidence>
<dbReference type="GO" id="GO:0006222">
    <property type="term" value="P:UMP biosynthetic process"/>
    <property type="evidence" value="ECO:0007669"/>
    <property type="project" value="InterPro"/>
</dbReference>
<dbReference type="PANTHER" id="PTHR48109:SF3">
    <property type="entry name" value="SLL0744 PROTEIN"/>
    <property type="match status" value="1"/>
</dbReference>
<evidence type="ECO:0000256" key="6">
    <source>
        <dbReference type="ARBA" id="ARBA00023002"/>
    </source>
</evidence>
<gene>
    <name evidence="8" type="ORF">GF339_14505</name>
</gene>
<evidence type="ECO:0000313" key="8">
    <source>
        <dbReference type="EMBL" id="MBD3325793.1"/>
    </source>
</evidence>
<sequence length="329" mass="36846">MVDLSTTYLGLPLKNPFIVGSSGLTDTVVKVQDLARHGAAAVVLKSIFEEEIALEFQDILRNEAPQGQYLEHFDYLDYQIRERNLETYTQLIMDCKVSVAIPVIASVNCTYAAEWAFFAKQLQNAGADALELNMYFLPSDVTRSSEDLERAYFDVIARVTHELSIPVSLKISPYFSSLAHLMQEVCRSGIAGLVLFNRFSSPDFDIEGLRVVTKHTFSTPAEYLLPLRWIALMSDRVECDLVGSTGIHDGRAMIKLLLAGAQVVQVVSALYQQGNTHIQAMLSEVEKWMQRQGFTSLEEFRGTLSQAHSANPGVYERVQYMRQFGGQKA</sequence>
<dbReference type="EMBL" id="WJJP01000473">
    <property type="protein sequence ID" value="MBD3325793.1"/>
    <property type="molecule type" value="Genomic_DNA"/>
</dbReference>
<evidence type="ECO:0000256" key="2">
    <source>
        <dbReference type="ARBA" id="ARBA00004725"/>
    </source>
</evidence>
<dbReference type="InterPro" id="IPR012135">
    <property type="entry name" value="Dihydroorotate_DH_1_2"/>
</dbReference>
<feature type="domain" description="Dihydroorotate dehydrogenase catalytic" evidence="7">
    <location>
        <begin position="96"/>
        <end position="289"/>
    </location>
</feature>
<dbReference type="PANTHER" id="PTHR48109">
    <property type="entry name" value="DIHYDROOROTATE DEHYDROGENASE (QUINONE), MITOCHONDRIAL-RELATED"/>
    <property type="match status" value="1"/>
</dbReference>
<name>A0A9D5JX04_9BACT</name>
<dbReference type="SUPFAM" id="SSF51395">
    <property type="entry name" value="FMN-linked oxidoreductases"/>
    <property type="match status" value="1"/>
</dbReference>
<evidence type="ECO:0000256" key="5">
    <source>
        <dbReference type="ARBA" id="ARBA00022975"/>
    </source>
</evidence>
<dbReference type="InterPro" id="IPR005720">
    <property type="entry name" value="Dihydroorotate_DH_cat"/>
</dbReference>
<accession>A0A9D5JX04</accession>
<dbReference type="Gene3D" id="3.20.20.70">
    <property type="entry name" value="Aldolase class I"/>
    <property type="match status" value="1"/>
</dbReference>
<dbReference type="AlphaFoldDB" id="A0A9D5JX04"/>
<dbReference type="InterPro" id="IPR013785">
    <property type="entry name" value="Aldolase_TIM"/>
</dbReference>
<dbReference type="GO" id="GO:0005737">
    <property type="term" value="C:cytoplasm"/>
    <property type="evidence" value="ECO:0007669"/>
    <property type="project" value="InterPro"/>
</dbReference>
<protein>
    <submittedName>
        <fullName evidence="8">Dihydroorotate dehydrogenase-like protein</fullName>
    </submittedName>
</protein>
<evidence type="ECO:0000259" key="7">
    <source>
        <dbReference type="Pfam" id="PF01180"/>
    </source>
</evidence>
<dbReference type="GO" id="GO:0004152">
    <property type="term" value="F:dihydroorotate dehydrogenase activity"/>
    <property type="evidence" value="ECO:0007669"/>
    <property type="project" value="InterPro"/>
</dbReference>
<reference evidence="8" key="1">
    <citation type="submission" date="2019-11" db="EMBL/GenBank/DDBJ databases">
        <title>Microbial mats filling the niche in hypersaline microbial mats.</title>
        <authorList>
            <person name="Wong H.L."/>
            <person name="Macleod F.I."/>
            <person name="White R.A. III"/>
            <person name="Burns B.P."/>
        </authorList>
    </citation>
    <scope>NUCLEOTIDE SEQUENCE</scope>
    <source>
        <strain evidence="8">Rbin_158</strain>
    </source>
</reference>
<comment type="pathway">
    <text evidence="2">Pyrimidine metabolism; UMP biosynthesis via de novo pathway.</text>
</comment>
<organism evidence="8 9">
    <name type="scientific">candidate division KSB3 bacterium</name>
    <dbReference type="NCBI Taxonomy" id="2044937"/>
    <lineage>
        <taxon>Bacteria</taxon>
        <taxon>candidate division KSB3</taxon>
    </lineage>
</organism>
<dbReference type="NCBIfam" id="NF005741">
    <property type="entry name" value="PRK07565.1"/>
    <property type="match status" value="1"/>
</dbReference>
<dbReference type="Proteomes" id="UP000649604">
    <property type="component" value="Unassembled WGS sequence"/>
</dbReference>
<keyword evidence="3" id="KW-0285">Flavoprotein</keyword>
<evidence type="ECO:0000313" key="9">
    <source>
        <dbReference type="Proteomes" id="UP000649604"/>
    </source>
</evidence>
<dbReference type="PIRSF" id="PIRSF000164">
    <property type="entry name" value="DHO_oxidase"/>
    <property type="match status" value="1"/>
</dbReference>
<dbReference type="Pfam" id="PF01180">
    <property type="entry name" value="DHO_dh"/>
    <property type="match status" value="1"/>
</dbReference>
<evidence type="ECO:0000256" key="1">
    <source>
        <dbReference type="ARBA" id="ARBA00001917"/>
    </source>
</evidence>
<evidence type="ECO:0000256" key="3">
    <source>
        <dbReference type="ARBA" id="ARBA00022630"/>
    </source>
</evidence>
<dbReference type="InterPro" id="IPR050074">
    <property type="entry name" value="DHO_dehydrogenase"/>
</dbReference>
<dbReference type="GO" id="GO:0006207">
    <property type="term" value="P:'de novo' pyrimidine nucleobase biosynthetic process"/>
    <property type="evidence" value="ECO:0007669"/>
    <property type="project" value="TreeGrafter"/>
</dbReference>
<comment type="cofactor">
    <cofactor evidence="1">
        <name>FMN</name>
        <dbReference type="ChEBI" id="CHEBI:58210"/>
    </cofactor>
</comment>
<keyword evidence="5" id="KW-0665">Pyrimidine biosynthesis</keyword>
<comment type="caution">
    <text evidence="8">The sequence shown here is derived from an EMBL/GenBank/DDBJ whole genome shotgun (WGS) entry which is preliminary data.</text>
</comment>
<keyword evidence="4" id="KW-0288">FMN</keyword>
<proteinExistence type="predicted"/>